<dbReference type="Proteomes" id="UP000685013">
    <property type="component" value="Chromosome 2"/>
</dbReference>
<sequence>MSGGRQRTLGVGIQHILDDLKRMQAENPAFYYAVQGDGDHSGFFQEPAIVFASGLYSEKHRQQAADPYSRRIFRKFQEELVETLANPTTKIDDTGAVARVKSIHIHNVAMDMDALKEASRKVAAVKNRGPRASNGDIMANGVVDQWLQQKRIRNRRRRKFMILEKINQRCEVYRANLLAVLRDVEEQKLNLSVMKGTVEGSRVSTVVMKHHEHLAFKAAFGRR</sequence>
<comment type="caution">
    <text evidence="1">The sequence shown here is derived from an EMBL/GenBank/DDBJ whole genome shotgun (WGS) entry which is preliminary data.</text>
</comment>
<gene>
    <name evidence="1" type="primary">FRS9</name>
    <name evidence="1" type="ORF">SDJN03_02299</name>
</gene>
<feature type="non-terminal residue" evidence="1">
    <location>
        <position position="1"/>
    </location>
</feature>
<protein>
    <submittedName>
        <fullName evidence="1">Protein FAR1-RELATED SEQUENCE 9</fullName>
    </submittedName>
</protein>
<keyword evidence="2" id="KW-1185">Reference proteome</keyword>
<evidence type="ECO:0000313" key="1">
    <source>
        <dbReference type="EMBL" id="KAG6604982.1"/>
    </source>
</evidence>
<dbReference type="AlphaFoldDB" id="A0AAV6P051"/>
<proteinExistence type="predicted"/>
<evidence type="ECO:0000313" key="2">
    <source>
        <dbReference type="Proteomes" id="UP000685013"/>
    </source>
</evidence>
<organism evidence="1 2">
    <name type="scientific">Cucurbita argyrosperma subsp. sororia</name>
    <dbReference type="NCBI Taxonomy" id="37648"/>
    <lineage>
        <taxon>Eukaryota</taxon>
        <taxon>Viridiplantae</taxon>
        <taxon>Streptophyta</taxon>
        <taxon>Embryophyta</taxon>
        <taxon>Tracheophyta</taxon>
        <taxon>Spermatophyta</taxon>
        <taxon>Magnoliopsida</taxon>
        <taxon>eudicotyledons</taxon>
        <taxon>Gunneridae</taxon>
        <taxon>Pentapetalae</taxon>
        <taxon>rosids</taxon>
        <taxon>fabids</taxon>
        <taxon>Cucurbitales</taxon>
        <taxon>Cucurbitaceae</taxon>
        <taxon>Cucurbiteae</taxon>
        <taxon>Cucurbita</taxon>
    </lineage>
</organism>
<name>A0AAV6P051_9ROSI</name>
<accession>A0AAV6P051</accession>
<reference evidence="1 2" key="1">
    <citation type="journal article" date="2021" name="Hortic Res">
        <title>The domestication of Cucurbita argyrosperma as revealed by the genome of its wild relative.</title>
        <authorList>
            <person name="Barrera-Redondo J."/>
            <person name="Sanchez-de la Vega G."/>
            <person name="Aguirre-Liguori J.A."/>
            <person name="Castellanos-Morales G."/>
            <person name="Gutierrez-Guerrero Y.T."/>
            <person name="Aguirre-Dugua X."/>
            <person name="Aguirre-Planter E."/>
            <person name="Tenaillon M.I."/>
            <person name="Lira-Saade R."/>
            <person name="Eguiarte L.E."/>
        </authorList>
    </citation>
    <scope>NUCLEOTIDE SEQUENCE [LARGE SCALE GENOMIC DNA]</scope>
    <source>
        <strain evidence="1">JBR-2021</strain>
    </source>
</reference>
<dbReference type="EMBL" id="JAGKQH010000002">
    <property type="protein sequence ID" value="KAG6604982.1"/>
    <property type="molecule type" value="Genomic_DNA"/>
</dbReference>